<dbReference type="OrthoDB" id="9809821at2"/>
<sequence>MISHKKRILVAGGIEGMGRQVALDLAAHPIELIIVGDNEQQGQALCQEIIANSSLTHDDLFYYPADLSSEANVRELARELKRDFSHIDAMIITEGHIYPKKTVTEAGLDRNMVANYFSHYWLIQQCRPLLEGGRILLPASHPRIVNRSKVNLPTEQKKGRYRAMDMARQALVARVLLMRYLNQPLKKQNITINVFNPRMSNRLSLFLTSQAGEHINTASHLALGDDVEGLSGQFFDEMKTVKLSKNYSLLKADEFYQWSKEQNRRR</sequence>
<evidence type="ECO:0000256" key="1">
    <source>
        <dbReference type="ARBA" id="ARBA00023002"/>
    </source>
</evidence>
<dbReference type="RefSeq" id="WP_133451963.1">
    <property type="nucleotide sequence ID" value="NZ_SCWF01000007.1"/>
</dbReference>
<dbReference type="Pfam" id="PF00106">
    <property type="entry name" value="adh_short"/>
    <property type="match status" value="1"/>
</dbReference>
<dbReference type="InterPro" id="IPR002347">
    <property type="entry name" value="SDR_fam"/>
</dbReference>
<proteinExistence type="predicted"/>
<gene>
    <name evidence="2" type="ORF">ERX55_07530</name>
</gene>
<keyword evidence="3" id="KW-1185">Reference proteome</keyword>
<reference evidence="2 3" key="1">
    <citation type="submission" date="2019-01" db="EMBL/GenBank/DDBJ databases">
        <title>Draft genome sequences of the type strains of six Macrococcus species.</title>
        <authorList>
            <person name="Mazhar S."/>
            <person name="Altermann E."/>
            <person name="Hill C."/>
            <person name="Mcauliffe O."/>
        </authorList>
    </citation>
    <scope>NUCLEOTIDE SEQUENCE [LARGE SCALE GENOMIC DNA]</scope>
    <source>
        <strain evidence="2 3">ATCC 51825</strain>
    </source>
</reference>
<comment type="caution">
    <text evidence="2">The sequence shown here is derived from an EMBL/GenBank/DDBJ whole genome shotgun (WGS) entry which is preliminary data.</text>
</comment>
<dbReference type="Proteomes" id="UP000294843">
    <property type="component" value="Unassembled WGS sequence"/>
</dbReference>
<dbReference type="PANTHER" id="PTHR43157">
    <property type="entry name" value="PHOSPHATIDYLINOSITOL-GLYCAN BIOSYNTHESIS CLASS F PROTEIN-RELATED"/>
    <property type="match status" value="1"/>
</dbReference>
<dbReference type="AlphaFoldDB" id="A0A4R6BZ14"/>
<dbReference type="InterPro" id="IPR036291">
    <property type="entry name" value="NAD(P)-bd_dom_sf"/>
</dbReference>
<dbReference type="Gene3D" id="3.40.50.720">
    <property type="entry name" value="NAD(P)-binding Rossmann-like Domain"/>
    <property type="match status" value="1"/>
</dbReference>
<accession>A0A4R6BZ14</accession>
<dbReference type="EMBL" id="SCWF01000007">
    <property type="protein sequence ID" value="TDM13838.1"/>
    <property type="molecule type" value="Genomic_DNA"/>
</dbReference>
<protein>
    <submittedName>
        <fullName evidence="2">SDR family NAD(P)-dependent oxidoreductase</fullName>
    </submittedName>
</protein>
<dbReference type="SUPFAM" id="SSF51735">
    <property type="entry name" value="NAD(P)-binding Rossmann-fold domains"/>
    <property type="match status" value="1"/>
</dbReference>
<keyword evidence="1" id="KW-0560">Oxidoreductase</keyword>
<evidence type="ECO:0000313" key="3">
    <source>
        <dbReference type="Proteomes" id="UP000294843"/>
    </source>
</evidence>
<dbReference type="GO" id="GO:0016491">
    <property type="term" value="F:oxidoreductase activity"/>
    <property type="evidence" value="ECO:0007669"/>
    <property type="project" value="UniProtKB-KW"/>
</dbReference>
<organism evidence="2 3">
    <name type="scientific">Macrococcus bovicus</name>
    <dbReference type="NCBI Taxonomy" id="69968"/>
    <lineage>
        <taxon>Bacteria</taxon>
        <taxon>Bacillati</taxon>
        <taxon>Bacillota</taxon>
        <taxon>Bacilli</taxon>
        <taxon>Bacillales</taxon>
        <taxon>Staphylococcaceae</taxon>
        <taxon>Macrococcus</taxon>
    </lineage>
</organism>
<name>A0A4R6BZ14_9STAP</name>
<dbReference type="PANTHER" id="PTHR43157:SF31">
    <property type="entry name" value="PHOSPHATIDYLINOSITOL-GLYCAN BIOSYNTHESIS CLASS F PROTEIN"/>
    <property type="match status" value="1"/>
</dbReference>
<evidence type="ECO:0000313" key="2">
    <source>
        <dbReference type="EMBL" id="TDM13838.1"/>
    </source>
</evidence>